<dbReference type="Proteomes" id="UP000038010">
    <property type="component" value="Unassembled WGS sequence"/>
</dbReference>
<keyword evidence="3" id="KW-0288">FMN</keyword>
<dbReference type="Pfam" id="PF01613">
    <property type="entry name" value="Flavin_Reduct"/>
    <property type="match status" value="1"/>
</dbReference>
<comment type="similarity">
    <text evidence="4">Belongs to the flavoredoxin family.</text>
</comment>
<feature type="domain" description="Flavin reductase like" evidence="6">
    <location>
        <begin position="91"/>
        <end position="251"/>
    </location>
</feature>
<dbReference type="InterPro" id="IPR002563">
    <property type="entry name" value="Flavin_Rdtase-like_dom"/>
</dbReference>
<dbReference type="PANTHER" id="PTHR33798">
    <property type="entry name" value="FLAVOPROTEIN OXYGENASE"/>
    <property type="match status" value="1"/>
</dbReference>
<evidence type="ECO:0000259" key="6">
    <source>
        <dbReference type="SMART" id="SM00903"/>
    </source>
</evidence>
<dbReference type="GeneID" id="28731041"/>
<keyword evidence="8" id="KW-1185">Reference proteome</keyword>
<evidence type="ECO:0000256" key="3">
    <source>
        <dbReference type="ARBA" id="ARBA00022643"/>
    </source>
</evidence>
<dbReference type="SUPFAM" id="SSF50475">
    <property type="entry name" value="FMN-binding split barrel"/>
    <property type="match status" value="1"/>
</dbReference>
<feature type="region of interest" description="Disordered" evidence="5">
    <location>
        <begin position="1"/>
        <end position="76"/>
    </location>
</feature>
<proteinExistence type="inferred from homology"/>
<dbReference type="GO" id="GO:0010181">
    <property type="term" value="F:FMN binding"/>
    <property type="evidence" value="ECO:0007669"/>
    <property type="project" value="InterPro"/>
</dbReference>
<evidence type="ECO:0000313" key="8">
    <source>
        <dbReference type="Proteomes" id="UP000038010"/>
    </source>
</evidence>
<evidence type="ECO:0000256" key="2">
    <source>
        <dbReference type="ARBA" id="ARBA00022630"/>
    </source>
</evidence>
<dbReference type="InterPro" id="IPR012349">
    <property type="entry name" value="Split_barrel_FMN-bd"/>
</dbReference>
<comment type="caution">
    <text evidence="7">The sequence shown here is derived from an EMBL/GenBank/DDBJ whole genome shotgun (WGS) entry which is preliminary data.</text>
</comment>
<accession>A0A0N1HPY0</accession>
<comment type="cofactor">
    <cofactor evidence="1">
        <name>FMN</name>
        <dbReference type="ChEBI" id="CHEBI:58210"/>
    </cofactor>
</comment>
<dbReference type="OrthoDB" id="10250990at2759"/>
<name>A0A0N1HPY0_9EURO</name>
<dbReference type="PANTHER" id="PTHR33798:SF5">
    <property type="entry name" value="FLAVIN REDUCTASE LIKE DOMAIN-CONTAINING PROTEIN"/>
    <property type="match status" value="1"/>
</dbReference>
<evidence type="ECO:0000313" key="7">
    <source>
        <dbReference type="EMBL" id="KPI37403.1"/>
    </source>
</evidence>
<sequence>MPSSPKAESGQAKDMADRESTVRRNPHPDFDKVQASRPDWDEAESFHFTKTRDPNWQYGSGATRKSSAKHVEIDPSDTSRPPVFNYKLLISGIIPRPIGFVSTCSPDGSSTNLAPFSYFNFVNHDPPVFILGFNGGISAAKDTLDNLLKTGECCINIISEDFVEAANACAIDLPYGQSEWSVSGLTPADTSIVKPKRVLESVFSIEGKLMNTQEFESKREKGKTTGTLAVVEGLKFWVREDAINEDRNLIDPAVLRPIARLGGISYARVTDGFEIPRPVLKEEVKKGKLDEGIVKPKVDGQ</sequence>
<protein>
    <recommendedName>
        <fullName evidence="6">Flavin reductase like domain-containing protein</fullName>
    </recommendedName>
</protein>
<dbReference type="EMBL" id="LFJN01000024">
    <property type="protein sequence ID" value="KPI37403.1"/>
    <property type="molecule type" value="Genomic_DNA"/>
</dbReference>
<feature type="compositionally biased region" description="Basic and acidic residues" evidence="5">
    <location>
        <begin position="14"/>
        <end position="53"/>
    </location>
</feature>
<evidence type="ECO:0000256" key="4">
    <source>
        <dbReference type="ARBA" id="ARBA00038054"/>
    </source>
</evidence>
<dbReference type="Gene3D" id="2.30.110.10">
    <property type="entry name" value="Electron Transport, Fmn-binding Protein, Chain A"/>
    <property type="match status" value="1"/>
</dbReference>
<dbReference type="RefSeq" id="XP_017997366.1">
    <property type="nucleotide sequence ID" value="XM_018139161.1"/>
</dbReference>
<dbReference type="VEuPathDB" id="FungiDB:AB675_10394"/>
<keyword evidence="2" id="KW-0285">Flavoprotein</keyword>
<reference evidence="7 8" key="1">
    <citation type="submission" date="2015-06" db="EMBL/GenBank/DDBJ databases">
        <title>Draft genome of the ant-associated black yeast Phialophora attae CBS 131958.</title>
        <authorList>
            <person name="Moreno L.F."/>
            <person name="Stielow B.J."/>
            <person name="de Hoog S."/>
            <person name="Vicente V.A."/>
            <person name="Weiss V.A."/>
            <person name="de Vries M."/>
            <person name="Cruz L.M."/>
            <person name="Souza E.M."/>
        </authorList>
    </citation>
    <scope>NUCLEOTIDE SEQUENCE [LARGE SCALE GENOMIC DNA]</scope>
    <source>
        <strain evidence="7 8">CBS 131958</strain>
    </source>
</reference>
<dbReference type="SMART" id="SM00903">
    <property type="entry name" value="Flavin_Reduct"/>
    <property type="match status" value="1"/>
</dbReference>
<evidence type="ECO:0000256" key="1">
    <source>
        <dbReference type="ARBA" id="ARBA00001917"/>
    </source>
</evidence>
<dbReference type="AlphaFoldDB" id="A0A0N1HPY0"/>
<organism evidence="7 8">
    <name type="scientific">Cyphellophora attinorum</name>
    <dbReference type="NCBI Taxonomy" id="1664694"/>
    <lineage>
        <taxon>Eukaryota</taxon>
        <taxon>Fungi</taxon>
        <taxon>Dikarya</taxon>
        <taxon>Ascomycota</taxon>
        <taxon>Pezizomycotina</taxon>
        <taxon>Eurotiomycetes</taxon>
        <taxon>Chaetothyriomycetidae</taxon>
        <taxon>Chaetothyriales</taxon>
        <taxon>Cyphellophoraceae</taxon>
        <taxon>Cyphellophora</taxon>
    </lineage>
</organism>
<gene>
    <name evidence="7" type="ORF">AB675_10394</name>
</gene>
<evidence type="ECO:0000256" key="5">
    <source>
        <dbReference type="SAM" id="MobiDB-lite"/>
    </source>
</evidence>